<dbReference type="SMART" id="SM00437">
    <property type="entry name" value="TOP1Ac"/>
    <property type="match status" value="1"/>
</dbReference>
<feature type="region of interest" description="Interaction with DNA" evidence="10">
    <location>
        <begin position="208"/>
        <end position="213"/>
    </location>
</feature>
<evidence type="ECO:0000256" key="8">
    <source>
        <dbReference type="ARBA" id="ARBA00023125"/>
    </source>
</evidence>
<keyword evidence="15" id="KW-1185">Reference proteome</keyword>
<dbReference type="AlphaFoldDB" id="C6HWV0"/>
<feature type="site" description="Interaction with DNA" evidence="10">
    <location>
        <position position="200"/>
    </location>
</feature>
<evidence type="ECO:0000313" key="15">
    <source>
        <dbReference type="Proteomes" id="UP000009374"/>
    </source>
</evidence>
<keyword evidence="6" id="KW-0460">Magnesium</keyword>
<dbReference type="InterPro" id="IPR013497">
    <property type="entry name" value="Topo_IA_cen"/>
</dbReference>
<evidence type="ECO:0000256" key="11">
    <source>
        <dbReference type="SAM" id="MobiDB-lite"/>
    </source>
</evidence>
<protein>
    <recommendedName>
        <fullName evidence="10">DNA topoisomerase 1</fullName>
        <ecNumber evidence="10">5.6.2.1</ecNumber>
    </recommendedName>
    <alternativeName>
        <fullName evidence="10">DNA topoisomerase I</fullName>
    </alternativeName>
</protein>
<comment type="subunit">
    <text evidence="10">Monomer.</text>
</comment>
<evidence type="ECO:0000256" key="5">
    <source>
        <dbReference type="ARBA" id="ARBA00022833"/>
    </source>
</evidence>
<dbReference type="GO" id="GO:0003677">
    <property type="term" value="F:DNA binding"/>
    <property type="evidence" value="ECO:0007669"/>
    <property type="project" value="UniProtKB-KW"/>
</dbReference>
<dbReference type="PROSITE" id="PS52039">
    <property type="entry name" value="TOPO_IA_2"/>
    <property type="match status" value="1"/>
</dbReference>
<feature type="site" description="Interaction with DNA" evidence="10">
    <location>
        <position position="553"/>
    </location>
</feature>
<dbReference type="CDD" id="cd00186">
    <property type="entry name" value="TOP1Ac"/>
    <property type="match status" value="1"/>
</dbReference>
<feature type="site" description="Interaction with DNA" evidence="10">
    <location>
        <position position="188"/>
    </location>
</feature>
<dbReference type="Gene3D" id="1.10.460.10">
    <property type="entry name" value="Topoisomerase I, domain 2"/>
    <property type="match status" value="1"/>
</dbReference>
<dbReference type="InterPro" id="IPR005733">
    <property type="entry name" value="TopoI_bac-type"/>
</dbReference>
<dbReference type="InterPro" id="IPR013825">
    <property type="entry name" value="Topo_IA_cen_sub2"/>
</dbReference>
<name>C6HWV0_9BACT</name>
<dbReference type="EMBL" id="GG693871">
    <property type="protein sequence ID" value="EES52910.1"/>
    <property type="molecule type" value="Genomic_DNA"/>
</dbReference>
<evidence type="ECO:0000256" key="1">
    <source>
        <dbReference type="ARBA" id="ARBA00000213"/>
    </source>
</evidence>
<dbReference type="Pfam" id="PF01131">
    <property type="entry name" value="Topoisom_bac"/>
    <property type="match status" value="1"/>
</dbReference>
<proteinExistence type="inferred from homology"/>
<feature type="domain" description="Toprim" evidence="12">
    <location>
        <begin position="48"/>
        <end position="159"/>
    </location>
</feature>
<dbReference type="SMART" id="SM00493">
    <property type="entry name" value="TOPRIM"/>
    <property type="match status" value="1"/>
</dbReference>
<feature type="region of interest" description="Disordered" evidence="11">
    <location>
        <begin position="471"/>
        <end position="493"/>
    </location>
</feature>
<feature type="site" description="Interaction with DNA" evidence="10">
    <location>
        <position position="193"/>
    </location>
</feature>
<dbReference type="Gene3D" id="1.10.290.10">
    <property type="entry name" value="Topoisomerase I, domain 4"/>
    <property type="match status" value="1"/>
</dbReference>
<dbReference type="SMART" id="SM00436">
    <property type="entry name" value="TOP1Bc"/>
    <property type="match status" value="1"/>
</dbReference>
<dbReference type="InterPro" id="IPR034149">
    <property type="entry name" value="TOPRIM_TopoI"/>
</dbReference>
<keyword evidence="4" id="KW-0863">Zinc-finger</keyword>
<feature type="site" description="Interaction with DNA" evidence="10">
    <location>
        <position position="350"/>
    </location>
</feature>
<dbReference type="CDD" id="cd03363">
    <property type="entry name" value="TOPRIM_TopoIA_TopoI"/>
    <property type="match status" value="1"/>
</dbReference>
<dbReference type="Pfam" id="PF01751">
    <property type="entry name" value="Toprim"/>
    <property type="match status" value="1"/>
</dbReference>
<feature type="region of interest" description="Disordered" evidence="11">
    <location>
        <begin position="290"/>
        <end position="310"/>
    </location>
</feature>
<reference evidence="14 15" key="1">
    <citation type="journal article" date="2009" name="Appl. Environ. Microbiol.">
        <title>Community genomic and proteomic analyses of chemoautotrophic iron-oxidizing "Leptospirillum rubarum" (Group II) and "Leptospirillum ferrodiazotrophum" (Group III) bacteria in acid mine drainage biofilms.</title>
        <authorList>
            <person name="Goltsman D.S."/>
            <person name="Denef V.J."/>
            <person name="Singer S.W."/>
            <person name="VerBerkmoes N.C."/>
            <person name="Lefsrud M."/>
            <person name="Mueller R.S."/>
            <person name="Dick G.J."/>
            <person name="Sun C.L."/>
            <person name="Wheeler K.E."/>
            <person name="Zemla A."/>
            <person name="Baker B.J."/>
            <person name="Hauser L."/>
            <person name="Land M."/>
            <person name="Shah M.B."/>
            <person name="Thelen M.P."/>
            <person name="Hettich R.L."/>
            <person name="Banfield J.F."/>
        </authorList>
    </citation>
    <scope>NUCLEOTIDE SEQUENCE [LARGE SCALE GENOMIC DNA]</scope>
</reference>
<evidence type="ECO:0000313" key="14">
    <source>
        <dbReference type="EMBL" id="EES52910.1"/>
    </source>
</evidence>
<evidence type="ECO:0000256" key="7">
    <source>
        <dbReference type="ARBA" id="ARBA00023029"/>
    </source>
</evidence>
<dbReference type="InterPro" id="IPR000380">
    <property type="entry name" value="Topo_IA"/>
</dbReference>
<feature type="domain" description="Topo IA-type catalytic" evidence="13">
    <location>
        <begin position="174"/>
        <end position="621"/>
    </location>
</feature>
<dbReference type="InterPro" id="IPR003601">
    <property type="entry name" value="Topo_IA_2"/>
</dbReference>
<keyword evidence="9 10" id="KW-0413">Isomerase</keyword>
<dbReference type="PANTHER" id="PTHR42785:SF1">
    <property type="entry name" value="DNA TOPOISOMERASE"/>
    <property type="match status" value="1"/>
</dbReference>
<comment type="similarity">
    <text evidence="2 10">Belongs to the type IA topoisomerase family.</text>
</comment>
<dbReference type="NCBIfam" id="TIGR01051">
    <property type="entry name" value="topA_bact"/>
    <property type="match status" value="1"/>
</dbReference>
<evidence type="ECO:0000256" key="10">
    <source>
        <dbReference type="HAMAP-Rule" id="MF_00952"/>
    </source>
</evidence>
<dbReference type="Pfam" id="PF01396">
    <property type="entry name" value="Zn_ribbon_Top1"/>
    <property type="match status" value="4"/>
</dbReference>
<dbReference type="InterPro" id="IPR023406">
    <property type="entry name" value="Topo_IA_AS"/>
</dbReference>
<dbReference type="GO" id="GO:0006265">
    <property type="term" value="P:DNA topological change"/>
    <property type="evidence" value="ECO:0007669"/>
    <property type="project" value="UniProtKB-UniRule"/>
</dbReference>
<comment type="catalytic activity">
    <reaction evidence="1 10">
        <text>ATP-independent breakage of single-stranded DNA, followed by passage and rejoining.</text>
        <dbReference type="EC" id="5.6.2.1"/>
    </reaction>
</comment>
<dbReference type="GO" id="GO:0008270">
    <property type="term" value="F:zinc ion binding"/>
    <property type="evidence" value="ECO:0007669"/>
    <property type="project" value="UniProtKB-KW"/>
</dbReference>
<dbReference type="PANTHER" id="PTHR42785">
    <property type="entry name" value="DNA TOPOISOMERASE, TYPE IA, CORE"/>
    <property type="match status" value="1"/>
</dbReference>
<evidence type="ECO:0000256" key="6">
    <source>
        <dbReference type="ARBA" id="ARBA00022842"/>
    </source>
</evidence>
<sequence>MTVTRKPARKATGSRTARGTGGSEGTKASSRKRGGDESVGGETSGRGGTLIVVESPTKARTLTRILGPDYRVKASVGHLKDLPASRIGVDVDRDYELEFEVSEGKKKVLDEIRQAARGAREIYLASDPDREGEAIAYHIASELSSLKKPIRRVLVHELTPRGIAQALEHPGEIDLHKVDAQKARRALDRIVGYSLSPLLWERVRRGLSAGRVQSVAVRLVCDRENEINAFVPVEYWTILQTFHPTESGRETDAFEAKLDRIAGEKAEIGSQQEAQAVLERLSGENFRIGSVSADEKKRQPSPPLTTSRLQQEGARRFRFPAKKTMQVAQKLYEGVEIPGQGLTGLITYMRTDSVRLAPEAQEMARDYIRRNYPQGLPSKSPSYRNKKGIQDAHEAIRPTDVNRTPESLASVLDRDLLRVYQLIWQSFVESQMLPARYLQTTVIVEGDQADSFRATGRRMLDPGFLAVRGARGKGAARSAKNEEEEDGTDEEEAELPLLHEGESVVALGPPDASQHFTQPPPRYNEASLIRELEEKGIGRPSTYATIMTTILDREYVEKRENRFYPTELGQTVNRLLVDSFPDLLNVAFTARMEEELDAVEEGDKVYREAVDDFYRPFSAELGRAKGGGMTNLKAKSEPTDIPCPVCGTLMVKKWGRHGAYLACGNYPACKTTRNIVQTESGPAPEVLPEAPGEVCQTCGKPMIVRKGRFGTFLACSDYPACKTTRPWPPKGQPSPPVPLPADLPPCPACGGAMVVKSGRFGSFLSCANYPACKTTRPLPTGIRCTRPGCDGEIVPRRGKRGVFYGCSRYPECDRTYPGRPVARPCPSCGHAFLMEKKTGGKLRLVCPEKDCGYEAPEGEDPGTSP</sequence>
<evidence type="ECO:0000259" key="13">
    <source>
        <dbReference type="PROSITE" id="PS52039"/>
    </source>
</evidence>
<dbReference type="PRINTS" id="PR00417">
    <property type="entry name" value="PRTPISMRASEI"/>
</dbReference>
<keyword evidence="8 10" id="KW-0238">DNA-binding</keyword>
<dbReference type="EC" id="5.6.2.1" evidence="10"/>
<keyword evidence="3" id="KW-0479">Metal-binding</keyword>
<dbReference type="HAMAP" id="MF_00952">
    <property type="entry name" value="Topoisom_1_prok"/>
    <property type="match status" value="1"/>
</dbReference>
<comment type="function">
    <text evidence="10">Releases the supercoiling and torsional tension of DNA, which is introduced during the DNA replication and transcription, by transiently cleaving and rejoining one strand of the DNA duplex. Introduces a single-strand break via transesterification at a target site in duplex DNA. The scissile phosphodiester is attacked by the catalytic tyrosine of the enzyme, resulting in the formation of a DNA-(5'-phosphotyrosyl)-enzyme intermediate and the expulsion of a 3'-OH DNA strand. The free DNA strand then undergoes passage around the unbroken strand, thus removing DNA supercoils. Finally, in the religation step, the DNA 3'-OH attacks the covalent intermediate to expel the active-site tyrosine and restore the DNA phosphodiester backbone.</text>
</comment>
<keyword evidence="7 10" id="KW-0799">Topoisomerase</keyword>
<evidence type="ECO:0000256" key="2">
    <source>
        <dbReference type="ARBA" id="ARBA00009446"/>
    </source>
</evidence>
<dbReference type="PROSITE" id="PS50880">
    <property type="entry name" value="TOPRIM"/>
    <property type="match status" value="1"/>
</dbReference>
<dbReference type="Gene3D" id="3.40.50.140">
    <property type="match status" value="1"/>
</dbReference>
<dbReference type="Gene3D" id="2.70.20.10">
    <property type="entry name" value="Topoisomerase I, domain 3"/>
    <property type="match status" value="1"/>
</dbReference>
<gene>
    <name evidence="10" type="primary">topA</name>
    <name evidence="14" type="ORF">UBAL3_82700024</name>
</gene>
<feature type="site" description="Interaction with DNA" evidence="10">
    <location>
        <position position="184"/>
    </location>
</feature>
<dbReference type="PROSITE" id="PS00396">
    <property type="entry name" value="TOPO_IA_1"/>
    <property type="match status" value="1"/>
</dbReference>
<dbReference type="InterPro" id="IPR013498">
    <property type="entry name" value="Topo_IA_Znf"/>
</dbReference>
<dbReference type="GO" id="GO:0005694">
    <property type="term" value="C:chromosome"/>
    <property type="evidence" value="ECO:0007669"/>
    <property type="project" value="InterPro"/>
</dbReference>
<feature type="compositionally biased region" description="Acidic residues" evidence="11">
    <location>
        <begin position="482"/>
        <end position="493"/>
    </location>
</feature>
<dbReference type="InterPro" id="IPR028612">
    <property type="entry name" value="Topoisom_1_IA"/>
</dbReference>
<feature type="active site" description="O-(5'-phospho-DNA)-tyrosine intermediate" evidence="10">
    <location>
        <position position="348"/>
    </location>
</feature>
<dbReference type="Proteomes" id="UP000009374">
    <property type="component" value="Unassembled WGS sequence"/>
</dbReference>
<dbReference type="InterPro" id="IPR023405">
    <property type="entry name" value="Topo_IA_core_domain"/>
</dbReference>
<dbReference type="SUPFAM" id="SSF57783">
    <property type="entry name" value="Zinc beta-ribbon"/>
    <property type="match status" value="4"/>
</dbReference>
<feature type="site" description="Interaction with DNA" evidence="10">
    <location>
        <position position="78"/>
    </location>
</feature>
<feature type="region of interest" description="Disordered" evidence="11">
    <location>
        <begin position="1"/>
        <end position="51"/>
    </location>
</feature>
<dbReference type="Gene3D" id="3.30.65.10">
    <property type="entry name" value="Bacterial Topoisomerase I, domain 1"/>
    <property type="match status" value="4"/>
</dbReference>
<evidence type="ECO:0000256" key="9">
    <source>
        <dbReference type="ARBA" id="ARBA00023235"/>
    </source>
</evidence>
<dbReference type="SUPFAM" id="SSF56712">
    <property type="entry name" value="Prokaryotic type I DNA topoisomerase"/>
    <property type="match status" value="1"/>
</dbReference>
<keyword evidence="5" id="KW-0862">Zinc</keyword>
<dbReference type="InterPro" id="IPR006171">
    <property type="entry name" value="TOPRIM_dom"/>
</dbReference>
<evidence type="ECO:0000256" key="4">
    <source>
        <dbReference type="ARBA" id="ARBA00022771"/>
    </source>
</evidence>
<feature type="site" description="Interaction with DNA" evidence="10">
    <location>
        <position position="185"/>
    </location>
</feature>
<dbReference type="InterPro" id="IPR013824">
    <property type="entry name" value="Topo_IA_cen_sub1"/>
</dbReference>
<dbReference type="InterPro" id="IPR013826">
    <property type="entry name" value="Topo_IA_cen_sub3"/>
</dbReference>
<dbReference type="InterPro" id="IPR003602">
    <property type="entry name" value="Topo_IA_DNA-bd_dom"/>
</dbReference>
<accession>C6HWV0</accession>
<evidence type="ECO:0000256" key="3">
    <source>
        <dbReference type="ARBA" id="ARBA00022723"/>
    </source>
</evidence>
<organism evidence="14 15">
    <name type="scientific">Leptospirillum ferrodiazotrophum</name>
    <dbReference type="NCBI Taxonomy" id="412449"/>
    <lineage>
        <taxon>Bacteria</taxon>
        <taxon>Pseudomonadati</taxon>
        <taxon>Nitrospirota</taxon>
        <taxon>Nitrospiria</taxon>
        <taxon>Nitrospirales</taxon>
        <taxon>Nitrospiraceae</taxon>
        <taxon>Leptospirillum</taxon>
    </lineage>
</organism>
<evidence type="ECO:0000259" key="12">
    <source>
        <dbReference type="PROSITE" id="PS50880"/>
    </source>
</evidence>
<dbReference type="GO" id="GO:0003917">
    <property type="term" value="F:DNA topoisomerase type I (single strand cut, ATP-independent) activity"/>
    <property type="evidence" value="ECO:0007669"/>
    <property type="project" value="UniProtKB-UniRule"/>
</dbReference>